<accession>A0ABW8YAC8</accession>
<feature type="signal peptide" evidence="1">
    <location>
        <begin position="1"/>
        <end position="27"/>
    </location>
</feature>
<keyword evidence="3" id="KW-1185">Reference proteome</keyword>
<evidence type="ECO:0000313" key="2">
    <source>
        <dbReference type="EMBL" id="MFL9836787.1"/>
    </source>
</evidence>
<name>A0ABW8YAC8_9FLAO</name>
<dbReference type="Proteomes" id="UP001629059">
    <property type="component" value="Unassembled WGS sequence"/>
</dbReference>
<comment type="caution">
    <text evidence="2">The sequence shown here is derived from an EMBL/GenBank/DDBJ whole genome shotgun (WGS) entry which is preliminary data.</text>
</comment>
<sequence>MKTNKPNFKKQLLLLLTFLGLTFAVNAQDIRVGAHGAFPTGDASDVSSFNAGVDASVYFFDINEQVSLGVSTGYTRFFGKDETVGDIKFEYDDFTYIPITASARGLFGTKQNIFYTANLGYAVGLDDADGGFIYQANLGWTNSVIDVFAFYRGISDEITVNSFGAGVAFKVL</sequence>
<protein>
    <recommendedName>
        <fullName evidence="4">Outer membrane protein beta-barrel domain-containing protein</fullName>
    </recommendedName>
</protein>
<proteinExistence type="predicted"/>
<reference evidence="2 3" key="1">
    <citation type="submission" date="2024-06" db="EMBL/GenBank/DDBJ databases">
        <authorList>
            <person name="Kaempfer P."/>
            <person name="Viver T."/>
        </authorList>
    </citation>
    <scope>NUCLEOTIDE SEQUENCE [LARGE SCALE GENOMIC DNA]</scope>
    <source>
        <strain evidence="2 3">ST-75</strain>
    </source>
</reference>
<feature type="chain" id="PRO_5045853090" description="Outer membrane protein beta-barrel domain-containing protein" evidence="1">
    <location>
        <begin position="28"/>
        <end position="172"/>
    </location>
</feature>
<dbReference type="RefSeq" id="WP_408073823.1">
    <property type="nucleotide sequence ID" value="NZ_JBELQB010000003.1"/>
</dbReference>
<organism evidence="2 3">
    <name type="scientific">Flavobacterium rhizophilum</name>
    <dbReference type="NCBI Taxonomy" id="3163296"/>
    <lineage>
        <taxon>Bacteria</taxon>
        <taxon>Pseudomonadati</taxon>
        <taxon>Bacteroidota</taxon>
        <taxon>Flavobacteriia</taxon>
        <taxon>Flavobacteriales</taxon>
        <taxon>Flavobacteriaceae</taxon>
        <taxon>Flavobacterium</taxon>
    </lineage>
</organism>
<gene>
    <name evidence="2" type="ORF">ABS768_04710</name>
</gene>
<evidence type="ECO:0000313" key="3">
    <source>
        <dbReference type="Proteomes" id="UP001629059"/>
    </source>
</evidence>
<keyword evidence="1" id="KW-0732">Signal</keyword>
<dbReference type="EMBL" id="JBELQB010000003">
    <property type="protein sequence ID" value="MFL9836787.1"/>
    <property type="molecule type" value="Genomic_DNA"/>
</dbReference>
<evidence type="ECO:0000256" key="1">
    <source>
        <dbReference type="SAM" id="SignalP"/>
    </source>
</evidence>
<evidence type="ECO:0008006" key="4">
    <source>
        <dbReference type="Google" id="ProtNLM"/>
    </source>
</evidence>